<evidence type="ECO:0000313" key="5">
    <source>
        <dbReference type="Proteomes" id="UP000198538"/>
    </source>
</evidence>
<evidence type="ECO:0000256" key="2">
    <source>
        <dbReference type="ARBA" id="ARBA00022840"/>
    </source>
</evidence>
<dbReference type="InterPro" id="IPR003593">
    <property type="entry name" value="AAA+_ATPase"/>
</dbReference>
<name>A0A1G5J300_9BACL</name>
<organism evidence="4 5">
    <name type="scientific">Paenibacillus polysaccharolyticus</name>
    <dbReference type="NCBI Taxonomy" id="582692"/>
    <lineage>
        <taxon>Bacteria</taxon>
        <taxon>Bacillati</taxon>
        <taxon>Bacillota</taxon>
        <taxon>Bacilli</taxon>
        <taxon>Bacillales</taxon>
        <taxon>Paenibacillaceae</taxon>
        <taxon>Paenibacillus</taxon>
    </lineage>
</organism>
<dbReference type="Gene3D" id="3.40.50.300">
    <property type="entry name" value="P-loop containing nucleotide triphosphate hydrolases"/>
    <property type="match status" value="1"/>
</dbReference>
<keyword evidence="5" id="KW-1185">Reference proteome</keyword>
<dbReference type="PANTHER" id="PTHR43158">
    <property type="entry name" value="SKFA PEPTIDE EXPORT ATP-BINDING PROTEIN SKFE"/>
    <property type="match status" value="1"/>
</dbReference>
<dbReference type="RefSeq" id="WP_090921156.1">
    <property type="nucleotide sequence ID" value="NZ_FMVM01000010.1"/>
</dbReference>
<protein>
    <submittedName>
        <fullName evidence="4">ABC-2 type transport system ATP-binding protein</fullName>
    </submittedName>
</protein>
<reference evidence="5" key="1">
    <citation type="submission" date="2016-10" db="EMBL/GenBank/DDBJ databases">
        <authorList>
            <person name="Varghese N."/>
            <person name="Submissions S."/>
        </authorList>
    </citation>
    <scope>NUCLEOTIDE SEQUENCE [LARGE SCALE GENOMIC DNA]</scope>
    <source>
        <strain evidence="5">BL9</strain>
    </source>
</reference>
<dbReference type="STRING" id="582692.SAMN05720606_11011"/>
<sequence>MIHMEQVCYSYQKSKPSILNSVTLHENEPVIGAIWGRNGAGKTTLMSLLAGHNRPDSGAIQIMGQDPYNNLSAQGHLCYIQENHPLGKNWTMNDLVSIGSHFHSQWDQQLAKRLIDVFELPSKQKMSKFSKGMKTAAQIILGLCSNASVTIMDEPTNGLDAEKRKLFYEALLETYEDNPRLVLISTHHIEEVQPLCETLIVVHQGKVLYHHPMEEMRERGVLLTGLIQDVEIASAGANIIDSARMGTTGKVMIDDVYSKEWVAKAQHHGLSIEKAMLQDYLVNVTRKQEEVRA</sequence>
<dbReference type="EMBL" id="FMVM01000010">
    <property type="protein sequence ID" value="SCY82554.1"/>
    <property type="molecule type" value="Genomic_DNA"/>
</dbReference>
<dbReference type="InterPro" id="IPR027417">
    <property type="entry name" value="P-loop_NTPase"/>
</dbReference>
<dbReference type="InterPro" id="IPR017871">
    <property type="entry name" value="ABC_transporter-like_CS"/>
</dbReference>
<dbReference type="Proteomes" id="UP000198538">
    <property type="component" value="Unassembled WGS sequence"/>
</dbReference>
<evidence type="ECO:0000313" key="4">
    <source>
        <dbReference type="EMBL" id="SCY82554.1"/>
    </source>
</evidence>
<evidence type="ECO:0000256" key="1">
    <source>
        <dbReference type="ARBA" id="ARBA00022741"/>
    </source>
</evidence>
<dbReference type="GO" id="GO:0016887">
    <property type="term" value="F:ATP hydrolysis activity"/>
    <property type="evidence" value="ECO:0007669"/>
    <property type="project" value="InterPro"/>
</dbReference>
<dbReference type="PROSITE" id="PS50893">
    <property type="entry name" value="ABC_TRANSPORTER_2"/>
    <property type="match status" value="1"/>
</dbReference>
<dbReference type="PANTHER" id="PTHR43158:SF5">
    <property type="entry name" value="ABC TRANSPORTER, ATP-BINDING PROTEIN"/>
    <property type="match status" value="1"/>
</dbReference>
<keyword evidence="1" id="KW-0547">Nucleotide-binding</keyword>
<evidence type="ECO:0000259" key="3">
    <source>
        <dbReference type="PROSITE" id="PS50893"/>
    </source>
</evidence>
<dbReference type="SMART" id="SM00382">
    <property type="entry name" value="AAA"/>
    <property type="match status" value="1"/>
</dbReference>
<accession>A0A1G5J300</accession>
<keyword evidence="2 4" id="KW-0067">ATP-binding</keyword>
<proteinExistence type="predicted"/>
<dbReference type="GO" id="GO:0005524">
    <property type="term" value="F:ATP binding"/>
    <property type="evidence" value="ECO:0007669"/>
    <property type="project" value="UniProtKB-KW"/>
</dbReference>
<dbReference type="PROSITE" id="PS00211">
    <property type="entry name" value="ABC_TRANSPORTER_1"/>
    <property type="match status" value="1"/>
</dbReference>
<feature type="domain" description="ABC transporter" evidence="3">
    <location>
        <begin position="2"/>
        <end position="229"/>
    </location>
</feature>
<gene>
    <name evidence="4" type="ORF">SAMN05720606_11011</name>
</gene>
<dbReference type="AlphaFoldDB" id="A0A1G5J300"/>
<dbReference type="Pfam" id="PF00005">
    <property type="entry name" value="ABC_tran"/>
    <property type="match status" value="1"/>
</dbReference>
<dbReference type="SUPFAM" id="SSF52540">
    <property type="entry name" value="P-loop containing nucleoside triphosphate hydrolases"/>
    <property type="match status" value="1"/>
</dbReference>
<dbReference type="InterPro" id="IPR003439">
    <property type="entry name" value="ABC_transporter-like_ATP-bd"/>
</dbReference>